<reference evidence="1 2" key="1">
    <citation type="submission" date="2019-06" db="EMBL/GenBank/DDBJ databases">
        <title>Sorghum-associated microbial communities from plants grown in Nebraska, USA.</title>
        <authorList>
            <person name="Schachtman D."/>
        </authorList>
    </citation>
    <scope>NUCLEOTIDE SEQUENCE [LARGE SCALE GENOMIC DNA]</scope>
    <source>
        <strain evidence="1 2">2482</strain>
    </source>
</reference>
<accession>A0A561D4Z6</accession>
<dbReference type="Proteomes" id="UP000319671">
    <property type="component" value="Unassembled WGS sequence"/>
</dbReference>
<name>A0A561D4Z6_9BACI</name>
<dbReference type="AlphaFoldDB" id="A0A561D4Z6"/>
<keyword evidence="2" id="KW-1185">Reference proteome</keyword>
<dbReference type="EMBL" id="VIVN01000009">
    <property type="protein sequence ID" value="TWD98519.1"/>
    <property type="molecule type" value="Genomic_DNA"/>
</dbReference>
<proteinExistence type="predicted"/>
<gene>
    <name evidence="1" type="ORF">FB550_10925</name>
</gene>
<evidence type="ECO:0000313" key="1">
    <source>
        <dbReference type="EMBL" id="TWD98519.1"/>
    </source>
</evidence>
<dbReference type="RefSeq" id="WP_144566443.1">
    <property type="nucleotide sequence ID" value="NZ_VIVN01000009.1"/>
</dbReference>
<comment type="caution">
    <text evidence="1">The sequence shown here is derived from an EMBL/GenBank/DDBJ whole genome shotgun (WGS) entry which is preliminary data.</text>
</comment>
<dbReference type="Pfam" id="PF14149">
    <property type="entry name" value="YhfH"/>
    <property type="match status" value="1"/>
</dbReference>
<organism evidence="1 2">
    <name type="scientific">Neobacillus bataviensis</name>
    <dbReference type="NCBI Taxonomy" id="220685"/>
    <lineage>
        <taxon>Bacteria</taxon>
        <taxon>Bacillati</taxon>
        <taxon>Bacillota</taxon>
        <taxon>Bacilli</taxon>
        <taxon>Bacillales</taxon>
        <taxon>Bacillaceae</taxon>
        <taxon>Neobacillus</taxon>
    </lineage>
</organism>
<dbReference type="InterPro" id="IPR025432">
    <property type="entry name" value="YhfH-like"/>
</dbReference>
<sequence length="42" mass="5038">MLIKMTEFLKNLPIKKCTQCGKKFEEQHESYVHTCNNCSRIY</sequence>
<protein>
    <submittedName>
        <fullName evidence="1">YhfH-like protein</fullName>
    </submittedName>
</protein>
<evidence type="ECO:0000313" key="2">
    <source>
        <dbReference type="Proteomes" id="UP000319671"/>
    </source>
</evidence>